<dbReference type="NCBIfam" id="TIGR01614">
    <property type="entry name" value="PME_inhib"/>
    <property type="match status" value="1"/>
</dbReference>
<keyword evidence="7" id="KW-0964">Secreted</keyword>
<feature type="active site" evidence="6">
    <location>
        <position position="371"/>
    </location>
</feature>
<dbReference type="PROSITE" id="PS00800">
    <property type="entry name" value="PECTINESTERASE_1"/>
    <property type="match status" value="1"/>
</dbReference>
<comment type="similarity">
    <text evidence="3">In the C-terminal section; belongs to the pectinesterase family.</text>
</comment>
<comment type="caution">
    <text evidence="10">The sequence shown here is derived from an EMBL/GenBank/DDBJ whole genome shotgun (WGS) entry which is preliminary data.</text>
</comment>
<protein>
    <recommendedName>
        <fullName evidence="7">Pectinesterase</fullName>
        <ecNumber evidence="7">3.1.1.11</ecNumber>
    </recommendedName>
</protein>
<feature type="transmembrane region" description="Helical" evidence="8">
    <location>
        <begin position="25"/>
        <end position="45"/>
    </location>
</feature>
<gene>
    <name evidence="10" type="ORF">NE237_031930</name>
</gene>
<dbReference type="InterPro" id="IPR033131">
    <property type="entry name" value="Pectinesterase_Asp_AS"/>
</dbReference>
<dbReference type="Pfam" id="PF04043">
    <property type="entry name" value="PMEI"/>
    <property type="match status" value="1"/>
</dbReference>
<dbReference type="CDD" id="cd15799">
    <property type="entry name" value="PMEI-like_4"/>
    <property type="match status" value="1"/>
</dbReference>
<dbReference type="EMBL" id="JAMYWD010000001">
    <property type="protein sequence ID" value="KAJ4981093.1"/>
    <property type="molecule type" value="Genomic_DNA"/>
</dbReference>
<proteinExistence type="inferred from homology"/>
<dbReference type="FunFam" id="2.160.20.10:FF:000001">
    <property type="entry name" value="Pectinesterase"/>
    <property type="match status" value="1"/>
</dbReference>
<reference evidence="10" key="1">
    <citation type="journal article" date="2023" name="Plant J.">
        <title>The genome of the king protea, Protea cynaroides.</title>
        <authorList>
            <person name="Chang J."/>
            <person name="Duong T.A."/>
            <person name="Schoeman C."/>
            <person name="Ma X."/>
            <person name="Roodt D."/>
            <person name="Barker N."/>
            <person name="Li Z."/>
            <person name="Van de Peer Y."/>
            <person name="Mizrachi E."/>
        </authorList>
    </citation>
    <scope>NUCLEOTIDE SEQUENCE</scope>
    <source>
        <tissue evidence="10">Young leaves</tissue>
    </source>
</reference>
<keyword evidence="11" id="KW-1185">Reference proteome</keyword>
<comment type="subcellular location">
    <subcellularLocation>
        <location evidence="7">Secreted</location>
        <location evidence="7">Cell wall</location>
    </subcellularLocation>
</comment>
<dbReference type="EC" id="3.1.1.11" evidence="7"/>
<dbReference type="InterPro" id="IPR006501">
    <property type="entry name" value="Pectinesterase_inhib_dom"/>
</dbReference>
<dbReference type="SUPFAM" id="SSF101148">
    <property type="entry name" value="Plant invertase/pectin methylesterase inhibitor"/>
    <property type="match status" value="1"/>
</dbReference>
<dbReference type="Pfam" id="PF01095">
    <property type="entry name" value="Pectinesterase"/>
    <property type="match status" value="1"/>
</dbReference>
<dbReference type="GO" id="GO:0004857">
    <property type="term" value="F:enzyme inhibitor activity"/>
    <property type="evidence" value="ECO:0007669"/>
    <property type="project" value="InterPro"/>
</dbReference>
<dbReference type="OrthoDB" id="2019149at2759"/>
<keyword evidence="8" id="KW-0812">Transmembrane</keyword>
<dbReference type="Gene3D" id="1.20.140.40">
    <property type="entry name" value="Invertase/pectin methylesterase inhibitor family protein"/>
    <property type="match status" value="1"/>
</dbReference>
<evidence type="ECO:0000313" key="11">
    <source>
        <dbReference type="Proteomes" id="UP001141806"/>
    </source>
</evidence>
<feature type="domain" description="Pectinesterase inhibitor" evidence="9">
    <location>
        <begin position="50"/>
        <end position="179"/>
    </location>
</feature>
<evidence type="ECO:0000313" key="10">
    <source>
        <dbReference type="EMBL" id="KAJ4981093.1"/>
    </source>
</evidence>
<sequence>MATPHQPLLVLNTPKKNPACSCKSLLLFLSLAAIICRFAFIAFHVSNNGPHLPMPCQICGSVHDRPTCLQIFLNDSVSHIVNAIDAANHISRRINGASDRAALADCVELMKLSIDRVKDSAMAIGGGSTESLTDAHSWLSSALTNYVTCLDGLNGGPAQSTMEAQILELKPRVKTSLAMLVAILPSDEEALQPLHGRFPSWVTSRDRKLMESLPKDLKLNASVVVAKDGSGKYQTVQEAIVSAPDNGNSRYVIYVKKGIYNEHVVVGQKKKNVMIVGDGMHSTIITGSLNVVDGSTIFDCATVTAVGDGFIAQDLWIQNTAGPQKQQAVALRVSADRSVINRCRMDAFQGTLYTHTLRQFYRDSYITGTVDFIFGDAAVVFQNCKLVARKPMNGQQNMITSQGRTDENQNSWTSIQNCQIIPGSTLAPVNNSFSTYPGRPWKEYSRTVVMQSYIADHIVPQGWSQWNRDFALMTLYYSEYSNRGPGAGTSKRVNWTGHHVITNSAEAKKFTVTELIQGGAGLNSTGVAYTEGL</sequence>
<dbReference type="GO" id="GO:0042545">
    <property type="term" value="P:cell wall modification"/>
    <property type="evidence" value="ECO:0007669"/>
    <property type="project" value="UniProtKB-UniRule"/>
</dbReference>
<dbReference type="InterPro" id="IPR035513">
    <property type="entry name" value="Invertase/methylesterase_inhib"/>
</dbReference>
<evidence type="ECO:0000256" key="3">
    <source>
        <dbReference type="ARBA" id="ARBA00007786"/>
    </source>
</evidence>
<evidence type="ECO:0000256" key="1">
    <source>
        <dbReference type="ARBA" id="ARBA00005184"/>
    </source>
</evidence>
<dbReference type="InterPro" id="IPR012334">
    <property type="entry name" value="Pectin_lyas_fold"/>
</dbReference>
<dbReference type="PROSITE" id="PS00503">
    <property type="entry name" value="PECTINESTERASE_2"/>
    <property type="match status" value="1"/>
</dbReference>
<keyword evidence="7" id="KW-0961">Cell wall biogenesis/degradation</keyword>
<keyword evidence="4 7" id="KW-0378">Hydrolase</keyword>
<keyword evidence="5 7" id="KW-0063">Aspartyl esterase</keyword>
<keyword evidence="7" id="KW-0134">Cell wall</keyword>
<evidence type="ECO:0000256" key="4">
    <source>
        <dbReference type="ARBA" id="ARBA00022801"/>
    </source>
</evidence>
<dbReference type="SMART" id="SM00856">
    <property type="entry name" value="PMEI"/>
    <property type="match status" value="1"/>
</dbReference>
<keyword evidence="8" id="KW-0472">Membrane</keyword>
<dbReference type="Proteomes" id="UP001141806">
    <property type="component" value="Unassembled WGS sequence"/>
</dbReference>
<dbReference type="PANTHER" id="PTHR31707">
    <property type="entry name" value="PECTINESTERASE"/>
    <property type="match status" value="1"/>
</dbReference>
<dbReference type="Gene3D" id="2.160.20.10">
    <property type="entry name" value="Single-stranded right-handed beta-helix, Pectin lyase-like"/>
    <property type="match status" value="1"/>
</dbReference>
<comment type="catalytic activity">
    <reaction evidence="7">
        <text>[(1-&gt;4)-alpha-D-galacturonosyl methyl ester](n) + n H2O = [(1-&gt;4)-alpha-D-galacturonosyl](n) + n methanol + n H(+)</text>
        <dbReference type="Rhea" id="RHEA:22380"/>
        <dbReference type="Rhea" id="RHEA-COMP:14570"/>
        <dbReference type="Rhea" id="RHEA-COMP:14573"/>
        <dbReference type="ChEBI" id="CHEBI:15377"/>
        <dbReference type="ChEBI" id="CHEBI:15378"/>
        <dbReference type="ChEBI" id="CHEBI:17790"/>
        <dbReference type="ChEBI" id="CHEBI:140522"/>
        <dbReference type="ChEBI" id="CHEBI:140523"/>
        <dbReference type="EC" id="3.1.1.11"/>
    </reaction>
</comment>
<keyword evidence="8" id="KW-1133">Transmembrane helix</keyword>
<comment type="function">
    <text evidence="7">Acts in the modification of cell walls via demethylesterification of cell wall pectin.</text>
</comment>
<organism evidence="10 11">
    <name type="scientific">Protea cynaroides</name>
    <dbReference type="NCBI Taxonomy" id="273540"/>
    <lineage>
        <taxon>Eukaryota</taxon>
        <taxon>Viridiplantae</taxon>
        <taxon>Streptophyta</taxon>
        <taxon>Embryophyta</taxon>
        <taxon>Tracheophyta</taxon>
        <taxon>Spermatophyta</taxon>
        <taxon>Magnoliopsida</taxon>
        <taxon>Proteales</taxon>
        <taxon>Proteaceae</taxon>
        <taxon>Protea</taxon>
    </lineage>
</organism>
<dbReference type="InterPro" id="IPR000070">
    <property type="entry name" value="Pectinesterase_cat"/>
</dbReference>
<dbReference type="GO" id="GO:0030599">
    <property type="term" value="F:pectinesterase activity"/>
    <property type="evidence" value="ECO:0007669"/>
    <property type="project" value="UniProtKB-UniRule"/>
</dbReference>
<evidence type="ECO:0000256" key="7">
    <source>
        <dbReference type="RuleBase" id="RU000589"/>
    </source>
</evidence>
<evidence type="ECO:0000256" key="8">
    <source>
        <dbReference type="SAM" id="Phobius"/>
    </source>
</evidence>
<comment type="pathway">
    <text evidence="1 7">Glycan metabolism; pectin degradation; 2-dehydro-3-deoxy-D-gluconate from pectin: step 1/5.</text>
</comment>
<dbReference type="SUPFAM" id="SSF51126">
    <property type="entry name" value="Pectin lyase-like"/>
    <property type="match status" value="1"/>
</dbReference>
<accession>A0A9Q0L256</accession>
<evidence type="ECO:0000259" key="9">
    <source>
        <dbReference type="SMART" id="SM00856"/>
    </source>
</evidence>
<evidence type="ECO:0000256" key="6">
    <source>
        <dbReference type="PROSITE-ProRule" id="PRU10040"/>
    </source>
</evidence>
<dbReference type="GO" id="GO:0045490">
    <property type="term" value="P:pectin catabolic process"/>
    <property type="evidence" value="ECO:0007669"/>
    <property type="project" value="UniProtKB-UniRule"/>
</dbReference>
<comment type="similarity">
    <text evidence="2">In the N-terminal section; belongs to the PMEI family.</text>
</comment>
<dbReference type="InterPro" id="IPR018040">
    <property type="entry name" value="Pectinesterase_Tyr_AS"/>
</dbReference>
<evidence type="ECO:0000256" key="5">
    <source>
        <dbReference type="ARBA" id="ARBA00023085"/>
    </source>
</evidence>
<evidence type="ECO:0000256" key="2">
    <source>
        <dbReference type="ARBA" id="ARBA00006027"/>
    </source>
</evidence>
<name>A0A9Q0L256_9MAGN</name>
<dbReference type="InterPro" id="IPR011050">
    <property type="entry name" value="Pectin_lyase_fold/virulence"/>
</dbReference>
<dbReference type="AlphaFoldDB" id="A0A9Q0L256"/>